<dbReference type="PANTHER" id="PTHR23526">
    <property type="entry name" value="INTEGRAL MEMBRANE TRANSPORT PROTEIN-RELATED"/>
    <property type="match status" value="1"/>
</dbReference>
<comment type="subcellular location">
    <subcellularLocation>
        <location evidence="1">Cell membrane</location>
        <topology evidence="1">Multi-pass membrane protein</topology>
    </subcellularLocation>
</comment>
<feature type="domain" description="Major facilitator superfamily (MFS) profile" evidence="7">
    <location>
        <begin position="184"/>
        <end position="427"/>
    </location>
</feature>
<dbReference type="Proteomes" id="UP001527202">
    <property type="component" value="Unassembled WGS sequence"/>
</dbReference>
<feature type="transmembrane region" description="Helical" evidence="6">
    <location>
        <begin position="390"/>
        <end position="409"/>
    </location>
</feature>
<dbReference type="InterPro" id="IPR052528">
    <property type="entry name" value="Sugar_transport-like"/>
</dbReference>
<keyword evidence="4 6" id="KW-1133">Transmembrane helix</keyword>
<accession>A0ABT4FA18</accession>
<keyword evidence="9" id="KW-1185">Reference proteome</keyword>
<feature type="transmembrane region" description="Helical" evidence="6">
    <location>
        <begin position="52"/>
        <end position="73"/>
    </location>
</feature>
<feature type="transmembrane region" description="Helical" evidence="6">
    <location>
        <begin position="150"/>
        <end position="171"/>
    </location>
</feature>
<dbReference type="PANTHER" id="PTHR23526:SF2">
    <property type="entry name" value="MAJOR FACILITATOR SUPERFAMILY (MFS) PROFILE DOMAIN-CONTAINING PROTEIN"/>
    <property type="match status" value="1"/>
</dbReference>
<evidence type="ECO:0000313" key="9">
    <source>
        <dbReference type="Proteomes" id="UP001527202"/>
    </source>
</evidence>
<evidence type="ECO:0000256" key="3">
    <source>
        <dbReference type="ARBA" id="ARBA00022692"/>
    </source>
</evidence>
<evidence type="ECO:0000256" key="6">
    <source>
        <dbReference type="SAM" id="Phobius"/>
    </source>
</evidence>
<organism evidence="8 9">
    <name type="scientific">Paenibacillus chitinolyticus</name>
    <dbReference type="NCBI Taxonomy" id="79263"/>
    <lineage>
        <taxon>Bacteria</taxon>
        <taxon>Bacillati</taxon>
        <taxon>Bacillota</taxon>
        <taxon>Bacilli</taxon>
        <taxon>Bacillales</taxon>
        <taxon>Paenibacillaceae</taxon>
        <taxon>Paenibacillus</taxon>
    </lineage>
</organism>
<keyword evidence="3 6" id="KW-0812">Transmembrane</keyword>
<dbReference type="Pfam" id="PF07690">
    <property type="entry name" value="MFS_1"/>
    <property type="match status" value="1"/>
</dbReference>
<keyword evidence="2" id="KW-0813">Transport</keyword>
<gene>
    <name evidence="8" type="ORF">M5X16_06225</name>
</gene>
<evidence type="ECO:0000256" key="2">
    <source>
        <dbReference type="ARBA" id="ARBA00022448"/>
    </source>
</evidence>
<comment type="caution">
    <text evidence="8">The sequence shown here is derived from an EMBL/GenBank/DDBJ whole genome shotgun (WGS) entry which is preliminary data.</text>
</comment>
<dbReference type="RefSeq" id="WP_042229878.1">
    <property type="nucleotide sequence ID" value="NZ_CP026520.1"/>
</dbReference>
<evidence type="ECO:0000259" key="7">
    <source>
        <dbReference type="PROSITE" id="PS50850"/>
    </source>
</evidence>
<reference evidence="8 9" key="1">
    <citation type="submission" date="2022-05" db="EMBL/GenBank/DDBJ databases">
        <title>Genome Sequencing of Bee-Associated Microbes.</title>
        <authorList>
            <person name="Dunlap C."/>
        </authorList>
    </citation>
    <scope>NUCLEOTIDE SEQUENCE [LARGE SCALE GENOMIC DNA]</scope>
    <source>
        <strain evidence="8 9">NRRL B-23120</strain>
    </source>
</reference>
<dbReference type="InterPro" id="IPR020846">
    <property type="entry name" value="MFS_dom"/>
</dbReference>
<dbReference type="GeneID" id="95374261"/>
<name>A0ABT4FA18_9BACL</name>
<feature type="transmembrane region" description="Helical" evidence="6">
    <location>
        <begin position="85"/>
        <end position="106"/>
    </location>
</feature>
<dbReference type="EMBL" id="JAMDMJ010000008">
    <property type="protein sequence ID" value="MCY9595358.1"/>
    <property type="molecule type" value="Genomic_DNA"/>
</dbReference>
<feature type="transmembrane region" description="Helical" evidence="6">
    <location>
        <begin position="294"/>
        <end position="315"/>
    </location>
</feature>
<dbReference type="SUPFAM" id="SSF103473">
    <property type="entry name" value="MFS general substrate transporter"/>
    <property type="match status" value="1"/>
</dbReference>
<feature type="transmembrane region" description="Helical" evidence="6">
    <location>
        <begin position="228"/>
        <end position="252"/>
    </location>
</feature>
<feature type="transmembrane region" description="Helical" evidence="6">
    <location>
        <begin position="183"/>
        <end position="202"/>
    </location>
</feature>
<evidence type="ECO:0000313" key="8">
    <source>
        <dbReference type="EMBL" id="MCY9595358.1"/>
    </source>
</evidence>
<dbReference type="InterPro" id="IPR011701">
    <property type="entry name" value="MFS"/>
</dbReference>
<feature type="transmembrane region" description="Helical" evidence="6">
    <location>
        <begin position="356"/>
        <end position="378"/>
    </location>
</feature>
<dbReference type="Gene3D" id="1.20.1250.20">
    <property type="entry name" value="MFS general substrate transporter like domains"/>
    <property type="match status" value="2"/>
</dbReference>
<proteinExistence type="predicted"/>
<evidence type="ECO:0000256" key="1">
    <source>
        <dbReference type="ARBA" id="ARBA00004651"/>
    </source>
</evidence>
<dbReference type="InterPro" id="IPR036259">
    <property type="entry name" value="MFS_trans_sf"/>
</dbReference>
<protein>
    <submittedName>
        <fullName evidence="8">MFS transporter</fullName>
    </submittedName>
</protein>
<feature type="transmembrane region" description="Helical" evidence="6">
    <location>
        <begin position="112"/>
        <end position="138"/>
    </location>
</feature>
<dbReference type="PROSITE" id="PS50850">
    <property type="entry name" value="MFS"/>
    <property type="match status" value="1"/>
</dbReference>
<feature type="transmembrane region" description="Helical" evidence="6">
    <location>
        <begin position="21"/>
        <end position="46"/>
    </location>
</feature>
<keyword evidence="5 6" id="KW-0472">Membrane</keyword>
<sequence>MQAKTRSWNRFTPTRKHLWIATLEGAPATVVQTLLNGPFLTGYLLYLGATSAQIGLVLAMTTIVNVGQILMAFFMQRWKNRKLQILIFGGLHRILWAATGLIPLLLDRDLWIPAYIALYTSAFLSNAFGGVVWSTLMADMVPSSVRARYFGIRNMTLNALGALCLFAGGQILDKLGNEAGFEVLYLVIGTAAVLNVIAYLFYPNPPFEPSAESGLLPMLTRPMKDTSYIRATAFLSFWLFLQGIAVPLFSYVMLKLLQVSYETISVLTVLQTAVMMISFYVWGNLNARWSNRRLLFWTLPLLSLSCLLWGMLAWLPVLPVLIAVHILLGAGTGGFNQLAFNFIIGDTPRGERPMFIAMYNTLTGLAAFLGPLLGGVLYEKAEGLPLWVQQYGIAAGTGTIMLVLALTLGRKVLLERQSRRTKTKDAG</sequence>
<feature type="transmembrane region" description="Helical" evidence="6">
    <location>
        <begin position="264"/>
        <end position="282"/>
    </location>
</feature>
<evidence type="ECO:0000256" key="4">
    <source>
        <dbReference type="ARBA" id="ARBA00022989"/>
    </source>
</evidence>
<feature type="transmembrane region" description="Helical" evidence="6">
    <location>
        <begin position="321"/>
        <end position="344"/>
    </location>
</feature>
<evidence type="ECO:0000256" key="5">
    <source>
        <dbReference type="ARBA" id="ARBA00023136"/>
    </source>
</evidence>